<accession>A0A7C9J6K1</accession>
<feature type="transmembrane region" description="Helical" evidence="1">
    <location>
        <begin position="109"/>
        <end position="128"/>
    </location>
</feature>
<keyword evidence="3" id="KW-1185">Reference proteome</keyword>
<dbReference type="Proteomes" id="UP000479526">
    <property type="component" value="Unassembled WGS sequence"/>
</dbReference>
<feature type="transmembrane region" description="Helical" evidence="1">
    <location>
        <begin position="140"/>
        <end position="157"/>
    </location>
</feature>
<dbReference type="AlphaFoldDB" id="A0A7C9J6K1"/>
<keyword evidence="1" id="KW-0812">Transmembrane</keyword>
<dbReference type="RefSeq" id="WP_161482820.1">
    <property type="nucleotide sequence ID" value="NZ_WXEW01000009.1"/>
</dbReference>
<gene>
    <name evidence="2" type="ORF">GT755_29400</name>
</gene>
<comment type="caution">
    <text evidence="2">The sequence shown here is derived from an EMBL/GenBank/DDBJ whole genome shotgun (WGS) entry which is preliminary data.</text>
</comment>
<sequence length="187" mass="19141">MPSPLLRFGAVCGVVMALSVGVPGAVEAFTGETTVTSLVIGLGVAFGPPALTAFHLRQSEVAGRFGAVAYAVNMIGLTLFSGIAFALNLVVFFLDGAVTRELLQGPTKVVLLGGTAVFVVGTVLFSAAMLRAGVFPRVPAAGYGVTLTALAVGASLPDGVLTSLLHVLVAVTLIWLSLSVRRYAERP</sequence>
<name>A0A7C9J6K1_9ACTN</name>
<evidence type="ECO:0000313" key="2">
    <source>
        <dbReference type="EMBL" id="NAS25785.1"/>
    </source>
</evidence>
<proteinExistence type="predicted"/>
<feature type="transmembrane region" description="Helical" evidence="1">
    <location>
        <begin position="163"/>
        <end position="180"/>
    </location>
</feature>
<protein>
    <recommendedName>
        <fullName evidence="4">DUF998 domain-containing protein</fullName>
    </recommendedName>
</protein>
<keyword evidence="1" id="KW-1133">Transmembrane helix</keyword>
<feature type="transmembrane region" description="Helical" evidence="1">
    <location>
        <begin position="68"/>
        <end position="94"/>
    </location>
</feature>
<keyword evidence="1" id="KW-0472">Membrane</keyword>
<reference evidence="2 3" key="1">
    <citation type="submission" date="2020-01" db="EMBL/GenBank/DDBJ databases">
        <title>Herbidospora sp. NEAU-GS84 nov., a novel actinomycete isolated from soil.</title>
        <authorList>
            <person name="Han L."/>
        </authorList>
    </citation>
    <scope>NUCLEOTIDE SEQUENCE [LARGE SCALE GENOMIC DNA]</scope>
    <source>
        <strain evidence="2 3">NEAU-GS84</strain>
    </source>
</reference>
<organism evidence="2 3">
    <name type="scientific">Herbidospora solisilvae</name>
    <dbReference type="NCBI Taxonomy" id="2696284"/>
    <lineage>
        <taxon>Bacteria</taxon>
        <taxon>Bacillati</taxon>
        <taxon>Actinomycetota</taxon>
        <taxon>Actinomycetes</taxon>
        <taxon>Streptosporangiales</taxon>
        <taxon>Streptosporangiaceae</taxon>
        <taxon>Herbidospora</taxon>
    </lineage>
</organism>
<feature type="transmembrane region" description="Helical" evidence="1">
    <location>
        <begin position="38"/>
        <end position="56"/>
    </location>
</feature>
<dbReference type="EMBL" id="WXEW01000009">
    <property type="protein sequence ID" value="NAS25785.1"/>
    <property type="molecule type" value="Genomic_DNA"/>
</dbReference>
<evidence type="ECO:0000256" key="1">
    <source>
        <dbReference type="SAM" id="Phobius"/>
    </source>
</evidence>
<evidence type="ECO:0008006" key="4">
    <source>
        <dbReference type="Google" id="ProtNLM"/>
    </source>
</evidence>
<evidence type="ECO:0000313" key="3">
    <source>
        <dbReference type="Proteomes" id="UP000479526"/>
    </source>
</evidence>